<evidence type="ECO:0000313" key="2">
    <source>
        <dbReference type="EMBL" id="UUT36388.1"/>
    </source>
</evidence>
<proteinExistence type="predicted"/>
<dbReference type="RefSeq" id="WP_259613046.1">
    <property type="nucleotide sequence ID" value="NZ_CP091139.2"/>
</dbReference>
<keyword evidence="3" id="KW-1185">Reference proteome</keyword>
<evidence type="ECO:0000256" key="1">
    <source>
        <dbReference type="SAM" id="Phobius"/>
    </source>
</evidence>
<organism evidence="2 3">
    <name type="scientific">Microbacterium elymi</name>
    <dbReference type="NCBI Taxonomy" id="2909587"/>
    <lineage>
        <taxon>Bacteria</taxon>
        <taxon>Bacillati</taxon>
        <taxon>Actinomycetota</taxon>
        <taxon>Actinomycetes</taxon>
        <taxon>Micrococcales</taxon>
        <taxon>Microbacteriaceae</taxon>
        <taxon>Microbacterium</taxon>
    </lineage>
</organism>
<feature type="transmembrane region" description="Helical" evidence="1">
    <location>
        <begin position="49"/>
        <end position="69"/>
    </location>
</feature>
<keyword evidence="1" id="KW-0472">Membrane</keyword>
<accession>A0ABY5NMH9</accession>
<dbReference type="EMBL" id="CP091139">
    <property type="protein sequence ID" value="UUT36388.1"/>
    <property type="molecule type" value="Genomic_DNA"/>
</dbReference>
<evidence type="ECO:0008006" key="4">
    <source>
        <dbReference type="Google" id="ProtNLM"/>
    </source>
</evidence>
<keyword evidence="1" id="KW-0812">Transmembrane</keyword>
<dbReference type="Proteomes" id="UP001054811">
    <property type="component" value="Chromosome"/>
</dbReference>
<reference evidence="2" key="1">
    <citation type="submission" date="2022-01" db="EMBL/GenBank/DDBJ databases">
        <title>Microbacterium eymi and Microbacterium rhizovicinus sp. nov., isolated from the rhizospheric soil of Elymus tsukushiensis, a plant native to the Dokdo Islands, Republic of Korea.</title>
        <authorList>
            <person name="Hwang Y.J."/>
        </authorList>
    </citation>
    <scope>NUCLEOTIDE SEQUENCE</scope>
    <source>
        <strain evidence="2">KUDC0405</strain>
    </source>
</reference>
<sequence length="128" mass="14176">MRIRRLGEAYALLPESSERDQLGTVITELAHELNAWNGPDRRMARRWRIGSSIGALVIAYGVMIGFWSATNLDPSVLWVWSLIVGTMAGALSVAVTEIAERVITRRAARAAHEARMGAFRRGKSLKTN</sequence>
<protein>
    <recommendedName>
        <fullName evidence="4">Phage holin family protein</fullName>
    </recommendedName>
</protein>
<keyword evidence="1" id="KW-1133">Transmembrane helix</keyword>
<gene>
    <name evidence="2" type="ORF">L2X98_26025</name>
</gene>
<feature type="transmembrane region" description="Helical" evidence="1">
    <location>
        <begin position="75"/>
        <end position="99"/>
    </location>
</feature>
<evidence type="ECO:0000313" key="3">
    <source>
        <dbReference type="Proteomes" id="UP001054811"/>
    </source>
</evidence>
<name>A0ABY5NMH9_9MICO</name>